<protein>
    <submittedName>
        <fullName evidence="3">PQQ-dependent sugar dehydrogenase</fullName>
    </submittedName>
</protein>
<dbReference type="PANTHER" id="PTHR19328:SF13">
    <property type="entry name" value="HIPL1 PROTEIN"/>
    <property type="match status" value="1"/>
</dbReference>
<evidence type="ECO:0000313" key="4">
    <source>
        <dbReference type="Proteomes" id="UP001595868"/>
    </source>
</evidence>
<organism evidence="3 4">
    <name type="scientific">Micromonospora zhanjiangensis</name>
    <dbReference type="NCBI Taxonomy" id="1522057"/>
    <lineage>
        <taxon>Bacteria</taxon>
        <taxon>Bacillati</taxon>
        <taxon>Actinomycetota</taxon>
        <taxon>Actinomycetes</taxon>
        <taxon>Micromonosporales</taxon>
        <taxon>Micromonosporaceae</taxon>
        <taxon>Micromonospora</taxon>
    </lineage>
</organism>
<dbReference type="PANTHER" id="PTHR19328">
    <property type="entry name" value="HEDGEHOG-INTERACTING PROTEIN"/>
    <property type="match status" value="1"/>
</dbReference>
<gene>
    <name evidence="3" type="ORF">ACFOX0_24540</name>
</gene>
<evidence type="ECO:0000256" key="1">
    <source>
        <dbReference type="SAM" id="SignalP"/>
    </source>
</evidence>
<name>A0ABV8KT54_9ACTN</name>
<dbReference type="RefSeq" id="WP_377550090.1">
    <property type="nucleotide sequence ID" value="NZ_JBHSBN010000021.1"/>
</dbReference>
<keyword evidence="1" id="KW-0732">Signal</keyword>
<comment type="caution">
    <text evidence="3">The sequence shown here is derived from an EMBL/GenBank/DDBJ whole genome shotgun (WGS) entry which is preliminary data.</text>
</comment>
<dbReference type="SUPFAM" id="SSF50952">
    <property type="entry name" value="Soluble quinoprotein glucose dehydrogenase"/>
    <property type="match status" value="1"/>
</dbReference>
<accession>A0ABV8KT54</accession>
<dbReference type="Pfam" id="PF07995">
    <property type="entry name" value="GSDH"/>
    <property type="match status" value="2"/>
</dbReference>
<feature type="signal peptide" evidence="1">
    <location>
        <begin position="1"/>
        <end position="23"/>
    </location>
</feature>
<proteinExistence type="predicted"/>
<dbReference type="Proteomes" id="UP001595868">
    <property type="component" value="Unassembled WGS sequence"/>
</dbReference>
<reference evidence="4" key="1">
    <citation type="journal article" date="2019" name="Int. J. Syst. Evol. Microbiol.">
        <title>The Global Catalogue of Microorganisms (GCM) 10K type strain sequencing project: providing services to taxonomists for standard genome sequencing and annotation.</title>
        <authorList>
            <consortium name="The Broad Institute Genomics Platform"/>
            <consortium name="The Broad Institute Genome Sequencing Center for Infectious Disease"/>
            <person name="Wu L."/>
            <person name="Ma J."/>
        </authorList>
    </citation>
    <scope>NUCLEOTIDE SEQUENCE [LARGE SCALE GENOMIC DNA]</scope>
    <source>
        <strain evidence="4">2902at01</strain>
    </source>
</reference>
<feature type="chain" id="PRO_5045652612" evidence="1">
    <location>
        <begin position="24"/>
        <end position="480"/>
    </location>
</feature>
<dbReference type="InterPro" id="IPR011041">
    <property type="entry name" value="Quinoprot_gluc/sorb_DH_b-prop"/>
</dbReference>
<evidence type="ECO:0000259" key="2">
    <source>
        <dbReference type="Pfam" id="PF07995"/>
    </source>
</evidence>
<keyword evidence="4" id="KW-1185">Reference proteome</keyword>
<evidence type="ECO:0000313" key="3">
    <source>
        <dbReference type="EMBL" id="MFC4109085.1"/>
    </source>
</evidence>
<dbReference type="InterPro" id="IPR012938">
    <property type="entry name" value="Glc/Sorbosone_DH"/>
</dbReference>
<feature type="domain" description="Glucose/Sorbosone dehydrogenase" evidence="2">
    <location>
        <begin position="251"/>
        <end position="342"/>
    </location>
</feature>
<dbReference type="InterPro" id="IPR011042">
    <property type="entry name" value="6-blade_b-propeller_TolB-like"/>
</dbReference>
<feature type="domain" description="Glucose/Sorbosone dehydrogenase" evidence="2">
    <location>
        <begin position="60"/>
        <end position="209"/>
    </location>
</feature>
<dbReference type="Gene3D" id="2.120.10.30">
    <property type="entry name" value="TolB, C-terminal domain"/>
    <property type="match status" value="1"/>
</dbReference>
<sequence>MSRAFRRILTAIVAVALGVPVMAAPTGAAPTGAAAGRVPADGSALPPGFVDQTVFTGLVAPTAVAFSPDGRVFVAEKRGTIKIFHGLTDTTPIVFADLSRNVYDYEDLGLIGLALPAGFPRDPYVYVSYTYDAPIGGVAPVYNDTCPALYNCLASGRLSRLRISGNTLVGSEQVLLNDWCQQSDTHSMGDVLFGPDGSLYVAGGDGASGDAVDYGQLGHPTNPCGDPPAPVGGMMMPPTAQGGALRSQDIRTPADPTGLSGTVIRVNPPSGAPLPSNPLYGSRDRNVQRIVAYGLRNPFRLTFRPGTGEIWIADVGFRTWEEIDRIVDPVAGPVHNYGWPCYEGMLRQPVYDAVNLSLCESLYAAGPAAVTPPFYTYAHNQMITPVDTCAANRGAIGGLTFSPTTGGGYPATYRGALFFTDYLRTCVWAMLPGVGGVPDPTQILAFGRTSGLPVQLVTGPGGDIYYVSITGGAVHRFVYR</sequence>
<dbReference type="EMBL" id="JBHSBN010000021">
    <property type="protein sequence ID" value="MFC4109085.1"/>
    <property type="molecule type" value="Genomic_DNA"/>
</dbReference>